<evidence type="ECO:0000313" key="1">
    <source>
        <dbReference type="EMBL" id="KAH9320418.1"/>
    </source>
</evidence>
<gene>
    <name evidence="1" type="ORF">KI387_044518</name>
</gene>
<organism evidence="1 2">
    <name type="scientific">Taxus chinensis</name>
    <name type="common">Chinese yew</name>
    <name type="synonym">Taxus wallichiana var. chinensis</name>
    <dbReference type="NCBI Taxonomy" id="29808"/>
    <lineage>
        <taxon>Eukaryota</taxon>
        <taxon>Viridiplantae</taxon>
        <taxon>Streptophyta</taxon>
        <taxon>Embryophyta</taxon>
        <taxon>Tracheophyta</taxon>
        <taxon>Spermatophyta</taxon>
        <taxon>Pinopsida</taxon>
        <taxon>Pinidae</taxon>
        <taxon>Conifers II</taxon>
        <taxon>Cupressales</taxon>
        <taxon>Taxaceae</taxon>
        <taxon>Taxus</taxon>
    </lineage>
</organism>
<protein>
    <submittedName>
        <fullName evidence="1">Uncharacterized protein</fullName>
    </submittedName>
</protein>
<keyword evidence="2" id="KW-1185">Reference proteome</keyword>
<proteinExistence type="predicted"/>
<name>A0AA38LCR6_TAXCH</name>
<comment type="caution">
    <text evidence="1">The sequence shown here is derived from an EMBL/GenBank/DDBJ whole genome shotgun (WGS) entry which is preliminary data.</text>
</comment>
<accession>A0AA38LCR6</accession>
<feature type="non-terminal residue" evidence="1">
    <location>
        <position position="135"/>
    </location>
</feature>
<dbReference type="EMBL" id="JAHRHJ020000004">
    <property type="protein sequence ID" value="KAH9320418.1"/>
    <property type="molecule type" value="Genomic_DNA"/>
</dbReference>
<sequence>NVPYKDITRKNFQPRNHFTASQPKISIENPLVRVPVNATCEVEEAYDAIITKEVEESEEAEDSQITYVVYESEEEYYEEVVSEMNSESYVVMTREQLNKKKDIFQLDKKERAKEVSTIIPVVAKIGSPILYVAKK</sequence>
<reference evidence="1 2" key="1">
    <citation type="journal article" date="2021" name="Nat. Plants">
        <title>The Taxus genome provides insights into paclitaxel biosynthesis.</title>
        <authorList>
            <person name="Xiong X."/>
            <person name="Gou J."/>
            <person name="Liao Q."/>
            <person name="Li Y."/>
            <person name="Zhou Q."/>
            <person name="Bi G."/>
            <person name="Li C."/>
            <person name="Du R."/>
            <person name="Wang X."/>
            <person name="Sun T."/>
            <person name="Guo L."/>
            <person name="Liang H."/>
            <person name="Lu P."/>
            <person name="Wu Y."/>
            <person name="Zhang Z."/>
            <person name="Ro D.K."/>
            <person name="Shang Y."/>
            <person name="Huang S."/>
            <person name="Yan J."/>
        </authorList>
    </citation>
    <scope>NUCLEOTIDE SEQUENCE [LARGE SCALE GENOMIC DNA]</scope>
    <source>
        <strain evidence="1">Ta-2019</strain>
    </source>
</reference>
<evidence type="ECO:0000313" key="2">
    <source>
        <dbReference type="Proteomes" id="UP000824469"/>
    </source>
</evidence>
<feature type="non-terminal residue" evidence="1">
    <location>
        <position position="1"/>
    </location>
</feature>
<dbReference type="Proteomes" id="UP000824469">
    <property type="component" value="Unassembled WGS sequence"/>
</dbReference>
<dbReference type="AlphaFoldDB" id="A0AA38LCR6"/>